<evidence type="ECO:0000256" key="1">
    <source>
        <dbReference type="SAM" id="MobiDB-lite"/>
    </source>
</evidence>
<proteinExistence type="predicted"/>
<feature type="non-terminal residue" evidence="2">
    <location>
        <position position="1"/>
    </location>
</feature>
<evidence type="ECO:0000313" key="2">
    <source>
        <dbReference type="EMBL" id="CAF4360720.1"/>
    </source>
</evidence>
<accession>A0A820LQR1</accession>
<dbReference type="EMBL" id="CAJOAY010022786">
    <property type="protein sequence ID" value="CAF4360720.1"/>
    <property type="molecule type" value="Genomic_DNA"/>
</dbReference>
<dbReference type="AlphaFoldDB" id="A0A820LQR1"/>
<protein>
    <submittedName>
        <fullName evidence="2">Uncharacterized protein</fullName>
    </submittedName>
</protein>
<feature type="compositionally biased region" description="Low complexity" evidence="1">
    <location>
        <begin position="36"/>
        <end position="48"/>
    </location>
</feature>
<sequence length="143" mass="15660">MNDPVSAPPPPPPTKLDIKTDNVYTTDGTTQHMRSVTTTGNNVTIINTPRTPTDARLYHPSMIRTTSVDNSNNPSKSMTIVVQNPFDDPVRHIEDPSNDPSNTGKYLLHSPSPSKQHNISNVQSPRTISRTPTPGTPHQISDD</sequence>
<reference evidence="2" key="1">
    <citation type="submission" date="2021-02" db="EMBL/GenBank/DDBJ databases">
        <authorList>
            <person name="Nowell W R."/>
        </authorList>
    </citation>
    <scope>NUCLEOTIDE SEQUENCE</scope>
</reference>
<evidence type="ECO:0000313" key="3">
    <source>
        <dbReference type="Proteomes" id="UP000663881"/>
    </source>
</evidence>
<name>A0A820LQR1_9BILA</name>
<feature type="region of interest" description="Disordered" evidence="1">
    <location>
        <begin position="33"/>
        <end position="143"/>
    </location>
</feature>
<gene>
    <name evidence="2" type="ORF">OKA104_LOCUS49309</name>
</gene>
<feature type="compositionally biased region" description="Polar residues" evidence="1">
    <location>
        <begin position="111"/>
        <end position="143"/>
    </location>
</feature>
<organism evidence="2 3">
    <name type="scientific">Adineta steineri</name>
    <dbReference type="NCBI Taxonomy" id="433720"/>
    <lineage>
        <taxon>Eukaryota</taxon>
        <taxon>Metazoa</taxon>
        <taxon>Spiralia</taxon>
        <taxon>Gnathifera</taxon>
        <taxon>Rotifera</taxon>
        <taxon>Eurotatoria</taxon>
        <taxon>Bdelloidea</taxon>
        <taxon>Adinetida</taxon>
        <taxon>Adinetidae</taxon>
        <taxon>Adineta</taxon>
    </lineage>
</organism>
<dbReference type="Proteomes" id="UP000663881">
    <property type="component" value="Unassembled WGS sequence"/>
</dbReference>
<feature type="compositionally biased region" description="Polar residues" evidence="1">
    <location>
        <begin position="63"/>
        <end position="82"/>
    </location>
</feature>
<comment type="caution">
    <text evidence="2">The sequence shown here is derived from an EMBL/GenBank/DDBJ whole genome shotgun (WGS) entry which is preliminary data.</text>
</comment>